<dbReference type="InterPro" id="IPR002562">
    <property type="entry name" value="3'-5'_exonuclease_dom"/>
</dbReference>
<feature type="region of interest" description="Disordered" evidence="4">
    <location>
        <begin position="127"/>
        <end position="146"/>
    </location>
</feature>
<evidence type="ECO:0000256" key="4">
    <source>
        <dbReference type="SAM" id="MobiDB-lite"/>
    </source>
</evidence>
<evidence type="ECO:0000256" key="3">
    <source>
        <dbReference type="PROSITE-ProRule" id="PRU00023"/>
    </source>
</evidence>
<dbReference type="CDD" id="cd06142">
    <property type="entry name" value="RNaseD_exo"/>
    <property type="match status" value="1"/>
</dbReference>
<organism evidence="6 7">
    <name type="scientific">Polarella glacialis</name>
    <name type="common">Dinoflagellate</name>
    <dbReference type="NCBI Taxonomy" id="89957"/>
    <lineage>
        <taxon>Eukaryota</taxon>
        <taxon>Sar</taxon>
        <taxon>Alveolata</taxon>
        <taxon>Dinophyceae</taxon>
        <taxon>Suessiales</taxon>
        <taxon>Suessiaceae</taxon>
        <taxon>Polarella</taxon>
    </lineage>
</organism>
<keyword evidence="2 3" id="KW-0040">ANK repeat</keyword>
<dbReference type="SMART" id="SM00474">
    <property type="entry name" value="35EXOc"/>
    <property type="match status" value="1"/>
</dbReference>
<dbReference type="GO" id="GO:0008408">
    <property type="term" value="F:3'-5' exonuclease activity"/>
    <property type="evidence" value="ECO:0007669"/>
    <property type="project" value="InterPro"/>
</dbReference>
<gene>
    <name evidence="6" type="ORF">PGLA1383_LOCUS4363</name>
</gene>
<dbReference type="OrthoDB" id="441851at2759"/>
<feature type="repeat" description="ANK" evidence="3">
    <location>
        <begin position="523"/>
        <end position="555"/>
    </location>
</feature>
<dbReference type="Gene3D" id="3.30.420.10">
    <property type="entry name" value="Ribonuclease H-like superfamily/Ribonuclease H"/>
    <property type="match status" value="1"/>
</dbReference>
<dbReference type="InterPro" id="IPR012337">
    <property type="entry name" value="RNaseH-like_sf"/>
</dbReference>
<evidence type="ECO:0000256" key="1">
    <source>
        <dbReference type="ARBA" id="ARBA00022737"/>
    </source>
</evidence>
<dbReference type="PANTHER" id="PTHR24173:SF83">
    <property type="entry name" value="SOCS BOX DOMAIN-CONTAINING PROTEIN"/>
    <property type="match status" value="1"/>
</dbReference>
<dbReference type="GO" id="GO:0003676">
    <property type="term" value="F:nucleic acid binding"/>
    <property type="evidence" value="ECO:0007669"/>
    <property type="project" value="InterPro"/>
</dbReference>
<feature type="domain" description="3'-5' exonuclease" evidence="5">
    <location>
        <begin position="1124"/>
        <end position="1297"/>
    </location>
</feature>
<accession>A0A813DG54</accession>
<dbReference type="PANTHER" id="PTHR24173">
    <property type="entry name" value="ANKYRIN REPEAT CONTAINING"/>
    <property type="match status" value="1"/>
</dbReference>
<dbReference type="Pfam" id="PF01612">
    <property type="entry name" value="DNA_pol_A_exo1"/>
    <property type="match status" value="1"/>
</dbReference>
<evidence type="ECO:0000313" key="7">
    <source>
        <dbReference type="Proteomes" id="UP000654075"/>
    </source>
</evidence>
<dbReference type="PROSITE" id="PS50088">
    <property type="entry name" value="ANK_REPEAT"/>
    <property type="match status" value="1"/>
</dbReference>
<dbReference type="EMBL" id="CAJNNV010001645">
    <property type="protein sequence ID" value="CAE8585455.1"/>
    <property type="molecule type" value="Genomic_DNA"/>
</dbReference>
<dbReference type="GO" id="GO:0006139">
    <property type="term" value="P:nucleobase-containing compound metabolic process"/>
    <property type="evidence" value="ECO:0007669"/>
    <property type="project" value="InterPro"/>
</dbReference>
<dbReference type="InterPro" id="IPR002110">
    <property type="entry name" value="Ankyrin_rpt"/>
</dbReference>
<keyword evidence="7" id="KW-1185">Reference proteome</keyword>
<dbReference type="SUPFAM" id="SSF53098">
    <property type="entry name" value="Ribonuclease H-like"/>
    <property type="match status" value="1"/>
</dbReference>
<name>A0A813DG54_POLGL</name>
<dbReference type="Pfam" id="PF12796">
    <property type="entry name" value="Ank_2"/>
    <property type="match status" value="1"/>
</dbReference>
<protein>
    <recommendedName>
        <fullName evidence="5">3'-5' exonuclease domain-containing protein</fullName>
    </recommendedName>
</protein>
<dbReference type="InterPro" id="IPR036397">
    <property type="entry name" value="RNaseH_sf"/>
</dbReference>
<evidence type="ECO:0000256" key="2">
    <source>
        <dbReference type="ARBA" id="ARBA00023043"/>
    </source>
</evidence>
<proteinExistence type="predicted"/>
<dbReference type="OMA" id="FHAPRND"/>
<evidence type="ECO:0000259" key="5">
    <source>
        <dbReference type="SMART" id="SM00474"/>
    </source>
</evidence>
<comment type="caution">
    <text evidence="6">The sequence shown here is derived from an EMBL/GenBank/DDBJ whole genome shotgun (WGS) entry which is preliminary data.</text>
</comment>
<dbReference type="Gene3D" id="1.25.40.20">
    <property type="entry name" value="Ankyrin repeat-containing domain"/>
    <property type="match status" value="4"/>
</dbReference>
<dbReference type="Pfam" id="PF00023">
    <property type="entry name" value="Ank"/>
    <property type="match status" value="1"/>
</dbReference>
<dbReference type="Proteomes" id="UP000654075">
    <property type="component" value="Unassembled WGS sequence"/>
</dbReference>
<dbReference type="SUPFAM" id="SSF48403">
    <property type="entry name" value="Ankyrin repeat"/>
    <property type="match status" value="2"/>
</dbReference>
<evidence type="ECO:0000313" key="6">
    <source>
        <dbReference type="EMBL" id="CAE8585455.1"/>
    </source>
</evidence>
<keyword evidence="1" id="KW-0677">Repeat</keyword>
<reference evidence="6" key="1">
    <citation type="submission" date="2021-02" db="EMBL/GenBank/DDBJ databases">
        <authorList>
            <person name="Dougan E. K."/>
            <person name="Rhodes N."/>
            <person name="Thang M."/>
            <person name="Chan C."/>
        </authorList>
    </citation>
    <scope>NUCLEOTIDE SEQUENCE</scope>
</reference>
<dbReference type="InterPro" id="IPR036770">
    <property type="entry name" value="Ankyrin_rpt-contain_sf"/>
</dbReference>
<sequence>MALAAVRPSRLPAAPARVVLLLPAQQPSFECAYLAAVGVAAATSLARRPSGSPASRFLFEVKRCKQLVGNAACLLVGQCSSLVEAETSPGTSEASDSVWGGALSVSRRHSKLSEVLRAGHRLLRADARPSLEATSTSSGKFTPEDRSSLMNLELSQQIRAACGDPAQLGPLVGVLSSRLRKLSSSEKGSSSDVVFFGGKSPSLISDIPLAGSLLTSASWCRRVAEALEPSDNGKCLEKLKARKLEAPLKGMDLVLFWLLQIMDDAPAQAALAACQAMALQRPGEPALAWPWEDSGADSEDADDRLMPSEFLQYLDTVRPPLGQVCADDLLTLQQQRDLAQHQEAAVLAGRPLIEAVQRGDVNQVRHLLLAGAKVDIQYHTKHHSLGLVHLAAALGISPPEGREYAKDHPASLIAADLQIQLYQVRNPSAEDGGVAILKLLVEAKCGLDIQDSDGSTPCFYAAMAGNIRCLEYILQAGGQQAFGTLDFLQRSDLYWATSNDQPHTVRWLLENVQGAKVDGQSRQGRTPLAKAAWSDLPECAQILIQNKADPRVVDDHGRTVLHMASWGPLGGRRGGKFVNGRAAGASPRCIELLLRSPEGRSCLVVGDRDLGTPLAIASATGALDAIEVIVACEEGRMQVLKHPPTAIDFVPLAAASFRGHEGCLRKLLEVLGDPSMRGKHTGRSALDFAVIGQQLSIVMLLAERLAKMTCCDGPGFANSNATPAISDVNNINNIRNMHPTDQGSLLLQSDSGCNSVSQLELVDLFVSAMRWALWTGVSPMVEALARACPPAVEAQDFLLLCLIAGPSCTPPVVWPPFPQIEPMWPPPEWSPEEVALLGPAGPLRNQPLSSGLGTRKGLSQEAFACCQSLLCARAAVYEGTLAGALRHGLGTGDGSQEQELLEGMLGRYLERETEHRAPSESLGWALVAAANAGATAALSALLSRRADPGAHGGLAITAAAAAGAVDCLTKLVGNGISQATCPAGLSFDSAVSPEQVSPVLVAASAGHNECVAKLLCSSDDPNLQQQAAEAAAEAGYLDMAHWLQTSSVATSDGVAMAAGVRAEQPTVLCFRAQTIASPEDGDTCRQGGDGFVDQACHVGILEQWSRASGRMPASRRGRVALWVDAEAEAVAALAAICRDLRTGTGMSVLGVDLECYDNVICTVQLSTQSLDVVLDGLRLHAMLGTLLREVFEDGSIVKVFHAPRNDLQWLRINLGLRIVNLFDTSTAAAHLQGSGGSGGGGQSLKALCKEFLSLDLDKTHQCSDWRLRPLPEAMLHYAASDSCVLLPLSALLAERLQATPGLLEMCSSACGRLAVRGQDNAEATRLVVELL</sequence>
<dbReference type="SMART" id="SM00248">
    <property type="entry name" value="ANK"/>
    <property type="match status" value="9"/>
</dbReference>